<comment type="caution">
    <text evidence="1">The sequence shown here is derived from an EMBL/GenBank/DDBJ whole genome shotgun (WGS) entry which is preliminary data.</text>
</comment>
<gene>
    <name evidence="1" type="ORF">ABT276_31900</name>
</gene>
<evidence type="ECO:0000313" key="2">
    <source>
        <dbReference type="Proteomes" id="UP001445472"/>
    </source>
</evidence>
<sequence>MQPPPRRYCCRQEDDPQRPPAIAALEAVLYERCAARNHVIYDGPTTVGGRLNPGARE</sequence>
<dbReference type="Proteomes" id="UP001445472">
    <property type="component" value="Unassembled WGS sequence"/>
</dbReference>
<evidence type="ECO:0000313" key="1">
    <source>
        <dbReference type="EMBL" id="MER6617834.1"/>
    </source>
</evidence>
<accession>A0ABV1V477</accession>
<dbReference type="EMBL" id="JBEPBX010000045">
    <property type="protein sequence ID" value="MER6617834.1"/>
    <property type="molecule type" value="Genomic_DNA"/>
</dbReference>
<keyword evidence="2" id="KW-1185">Reference proteome</keyword>
<reference evidence="1 2" key="1">
    <citation type="submission" date="2024-06" db="EMBL/GenBank/DDBJ databases">
        <title>The Natural Products Discovery Center: Release of the First 8490 Sequenced Strains for Exploring Actinobacteria Biosynthetic Diversity.</title>
        <authorList>
            <person name="Kalkreuter E."/>
            <person name="Kautsar S.A."/>
            <person name="Yang D."/>
            <person name="Bader C.D."/>
            <person name="Teijaro C.N."/>
            <person name="Fluegel L."/>
            <person name="Davis C.M."/>
            <person name="Simpson J.R."/>
            <person name="Lauterbach L."/>
            <person name="Steele A.D."/>
            <person name="Gui C."/>
            <person name="Meng S."/>
            <person name="Li G."/>
            <person name="Viehrig K."/>
            <person name="Ye F."/>
            <person name="Su P."/>
            <person name="Kiefer A.F."/>
            <person name="Nichols A."/>
            <person name="Cepeda A.J."/>
            <person name="Yan W."/>
            <person name="Fan B."/>
            <person name="Jiang Y."/>
            <person name="Adhikari A."/>
            <person name="Zheng C.-J."/>
            <person name="Schuster L."/>
            <person name="Cowan T.M."/>
            <person name="Smanski M.J."/>
            <person name="Chevrette M.G."/>
            <person name="De Carvalho L.P.S."/>
            <person name="Shen B."/>
        </authorList>
    </citation>
    <scope>NUCLEOTIDE SEQUENCE [LARGE SCALE GENOMIC DNA]</scope>
    <source>
        <strain evidence="1 2">NPDC000837</strain>
    </source>
</reference>
<protein>
    <submittedName>
        <fullName evidence="1">Uncharacterized protein</fullName>
    </submittedName>
</protein>
<proteinExistence type="predicted"/>
<dbReference type="RefSeq" id="WP_351978854.1">
    <property type="nucleotide sequence ID" value="NZ_JBEPBX010000045.1"/>
</dbReference>
<organism evidence="1 2">
    <name type="scientific">Streptomyces xantholiticus</name>
    <dbReference type="NCBI Taxonomy" id="68285"/>
    <lineage>
        <taxon>Bacteria</taxon>
        <taxon>Bacillati</taxon>
        <taxon>Actinomycetota</taxon>
        <taxon>Actinomycetes</taxon>
        <taxon>Kitasatosporales</taxon>
        <taxon>Streptomycetaceae</taxon>
        <taxon>Streptomyces</taxon>
    </lineage>
</organism>
<name>A0ABV1V477_9ACTN</name>